<dbReference type="Proteomes" id="UP001606300">
    <property type="component" value="Unassembled WGS sequence"/>
</dbReference>
<reference evidence="5 6" key="1">
    <citation type="submission" date="2024-09" db="EMBL/GenBank/DDBJ databases">
        <title>Novel species of the genus Pelomonas and Roseateles isolated from streams.</title>
        <authorList>
            <person name="Lu H."/>
        </authorList>
    </citation>
    <scope>NUCLEOTIDE SEQUENCE [LARGE SCALE GENOMIC DNA]</scope>
    <source>
        <strain evidence="5 6">DC23W</strain>
    </source>
</reference>
<name>A0ABW7ESW6_9BURK</name>
<keyword evidence="3" id="KW-0732">Signal</keyword>
<proteinExistence type="predicted"/>
<evidence type="ECO:0000313" key="6">
    <source>
        <dbReference type="Proteomes" id="UP001606300"/>
    </source>
</evidence>
<dbReference type="NCBIfam" id="TIGR01901">
    <property type="entry name" value="adhes_NPXG"/>
    <property type="match status" value="1"/>
</dbReference>
<accession>A0ABW7ESW6</accession>
<dbReference type="InterPro" id="IPR008638">
    <property type="entry name" value="FhaB/CdiA-like_TPS"/>
</dbReference>
<dbReference type="Pfam" id="PF18888">
    <property type="entry name" value="DUF5650"/>
    <property type="match status" value="15"/>
</dbReference>
<dbReference type="InterPro" id="IPR011050">
    <property type="entry name" value="Pectin_lyase_fold/virulence"/>
</dbReference>
<evidence type="ECO:0000259" key="4">
    <source>
        <dbReference type="SMART" id="SM00912"/>
    </source>
</evidence>
<dbReference type="InterPro" id="IPR041286">
    <property type="entry name" value="MBG_2"/>
</dbReference>
<evidence type="ECO:0000256" key="1">
    <source>
        <dbReference type="ARBA" id="ARBA00004613"/>
    </source>
</evidence>
<dbReference type="Pfam" id="PF05860">
    <property type="entry name" value="TPS"/>
    <property type="match status" value="1"/>
</dbReference>
<dbReference type="InterPro" id="IPR050909">
    <property type="entry name" value="Bact_Autotransporter_VF"/>
</dbReference>
<dbReference type="Pfam" id="PF13018">
    <property type="entry name" value="ESPR"/>
    <property type="match status" value="1"/>
</dbReference>
<keyword evidence="6" id="KW-1185">Reference proteome</keyword>
<evidence type="ECO:0000256" key="2">
    <source>
        <dbReference type="ARBA" id="ARBA00022525"/>
    </source>
</evidence>
<dbReference type="SUPFAM" id="SSF49313">
    <property type="entry name" value="Cadherin-like"/>
    <property type="match status" value="1"/>
</dbReference>
<dbReference type="Gene3D" id="2.60.40.10">
    <property type="entry name" value="Immunoglobulins"/>
    <property type="match status" value="1"/>
</dbReference>
<dbReference type="InterPro" id="IPR015919">
    <property type="entry name" value="Cadherin-like_sf"/>
</dbReference>
<dbReference type="InterPro" id="IPR013783">
    <property type="entry name" value="Ig-like_fold"/>
</dbReference>
<dbReference type="PANTHER" id="PTHR12338:SF8">
    <property type="entry name" value="HEME_HEMOPEXIN-BINDING PROTEIN"/>
    <property type="match status" value="1"/>
</dbReference>
<feature type="domain" description="Filamentous haemagglutinin FhaB/tRNA nuclease CdiA-like TPS" evidence="4">
    <location>
        <begin position="58"/>
        <end position="170"/>
    </location>
</feature>
<dbReference type="Pfam" id="PF18657">
    <property type="entry name" value="YDG"/>
    <property type="match status" value="13"/>
</dbReference>
<protein>
    <submittedName>
        <fullName evidence="5">YDG domain-containing protein</fullName>
    </submittedName>
</protein>
<dbReference type="EMBL" id="JBIGHY010000005">
    <property type="protein sequence ID" value="MFG6415156.1"/>
    <property type="molecule type" value="Genomic_DNA"/>
</dbReference>
<evidence type="ECO:0000256" key="3">
    <source>
        <dbReference type="ARBA" id="ARBA00022729"/>
    </source>
</evidence>
<dbReference type="InterPro" id="IPR043710">
    <property type="entry name" value="DUF5650"/>
</dbReference>
<dbReference type="SMART" id="SM00912">
    <property type="entry name" value="Haemagg_act"/>
    <property type="match status" value="1"/>
</dbReference>
<dbReference type="InterPro" id="IPR024973">
    <property type="entry name" value="ESPR"/>
</dbReference>
<comment type="subcellular location">
    <subcellularLocation>
        <location evidence="1">Secreted</location>
    </subcellularLocation>
</comment>
<comment type="caution">
    <text evidence="5">The sequence shown here is derived from an EMBL/GenBank/DDBJ whole genome shotgun (WGS) entry which is preliminary data.</text>
</comment>
<gene>
    <name evidence="5" type="ORF">ACG02S_14755</name>
</gene>
<dbReference type="PANTHER" id="PTHR12338">
    <property type="entry name" value="AUTOTRANSPORTER"/>
    <property type="match status" value="1"/>
</dbReference>
<keyword evidence="2" id="KW-0964">Secreted</keyword>
<sequence length="4162" mass="407238">MNRAFRLVWNDALGAFVAVAEHAGGRGKGRSGSSKAVAVVVLAGAALSAFAQQAPPAANALPQGGVVTQGQAQITQGGARLEVNQTSNKAAINWQRFDIGAQAEVRINQPNAASVALNRVVGADVSQVFGKLSSNGQVVLVNPNGIVFGKGAQVDVGGLVASTLNLADEDFMAGRLRFTRGAVAGAVVNEGSLSAAEAGYVAMLAPEVRNEGVISARLGTVALAGGDAVTLNFDGAQLLGVKVEPSALKTLIENRQAIVADGGQVILAAGVARQLQQQAIAGGINAAQMVEQDGVVRLVSNTGSISAQGGSVSLGGGNVDLGGSIAARDGGRITVQGDYVGQSGALDVSSAHSAGGAVQVQAETVIQTAQASIRADGATRGGSIAVTGSTGAGSGSTIYSSGNVSAQAAAGQGGSIDFTAASVQLRAATLDASGSAQGGRVRVGGGFRGAEADIGNATNVGINASTVLRADASGMRGDGGQVVVWSDEKTLFAGAVSARGGSQAGAGGQAEVSGKQDLVFQGRADLSSRDGRPGQLLLDPRNLIIDNAGNSLAALDMADPTPSGTNGFGAFTQVLGNGNVVISAPLANTGGTAGTGAVYLFNSQTGALLSNLRGTNAGDQAGSGGVKVLGNDNYLVLSPKFGTVSGVNTFSLTITDPFNVSAASAYAIQTGTTASAGAITWQSSTGSGSSAVGSGNSLVGSTANTDSVTRYGYSGLTVTTGSNQTITANDRLGNVTTYNQWGDVLAEGTTNIVELTDGNVAIAASNWFNGRGAVAWMNGGTGALANAASGGALSSTTAVVGSTGIRSQAPTDADAGKQVYVTGLNASLPYVNKNLSNNNLRTAPPGAAGDAVGSTLTALPGGRYVISSPTFTNGASTYAGAATYGAAGGTAGAVSASNSLVGTHKYDFVSSGGVQSVGAGQGYVVASPYWTDAGNAAVDRFLQNNPNGAVTWVDASSGHIFGTAATGADVGAGNSLVGGAGDLMGSQGNSSSSPITTRIYNGSDTQSARSVATSTGVKVLKNGNYLVVDTDWNTGRGAVAFAAGTAGVAGSVGAGNALVGATSGDGVGTAVVELSGSHYVVLSPSADVGAVDGGAASWGSGTAGITGALSTSNSLYGTTVSSRVGSGGALSVGALDGNGLRANAVVLSPDWGNRTSAASTVSFGAVTWLDGSTGYATGQGAAGGAVSAGNSLVGSNPGDYVGSFHYADSRSATSAGDFSNLSKVTGDWNAVLSKTVDLLANGDFLVRSPSWDGGKGAITWGSGSAGLAGAVSSGNSLVGSVADVISTSSANATRGGKSFTDTTYRLTTTGDHVGLLGQVLDNGNYVAISPYWNGGRGAVTWVGSGNRTGTVSAANSLVGSTGDTYSDVNHSAITATGDRLGTLPSTNWVVPVVSETTSGGDTFTTATLRPLGPYSFGSASDVKTGTNYGGGADIVLGKSYSATAPRNAVFEEAYDYLSTNFMHNGYPIVQQLGNGNVLVASPGWNNTGAAMAGAISWLNGSTGALAGGGSGGTLSAANSLVGSHASDLLGYRLPLDGFTQLTNGNFVLLNPQWWDERGAVTWGSGTAGITGVVGGSNSLVGTTGSAGFSFSVPNDSVYQIVRGDVLVSDWTIRRSDNAGDRVGAGGVIALADGNAAIGSPLWQQATPWDQVSAPASLGAVTWLNGSNGQLRTGAAGGSISSSNSLVGTQAGDAIGYNSWIDPGTGQHYLLSGITALDGGRHVIASPWWSNGATSGVGAVSFAPAGGIAGTVTAANSLVGATAGDHVGRTLSSYDAYTYGAVIDSGVVVLRSGGTTSYMVRSVDWTSSYGDGSGTPAAGAGAATWVNATNGHAYGETGVGAVVSDANSLTGSSAGDAVGGQSITLKRNVSGNLVATGDLLLLSNLAYCGVDGVGAVTLFSGAHGAAGPVSWRNSLIGAASVADGLATTGFDGYSFLTDVRATVLPAAVTSAEQVAWRPLVWVAPNTVSGSNASRAYGLTLVADNSATPTTVDQVNGSGGNSNWGGSLFAGTTGGLNAVGFSGGTLGFSANTGADVVITPATLAALLNAGTSVTLQASNDITVLRDIVVSAIGTGGNLTLEAGRSVHLRANIDTDGGNFTAIANQSVANGVVDNDCSTCTAIISQAAGTSVHVGGGQLILDLRNSTDKTSNDAGTVRLSDLSGLFVQVKNNGVDGSSLGRGIRFNSGAHLGGGVTNRIELYAGGHSAVGGGLVLASDTQLSGSGTLQVSAADLAAGMTLGAASGTGMSMTTAEIGAVIHQSSGFDRVLLGSDSQGGAMVVNSLDFTQAPMLRGASTLDATVQITGGNGGMNVNGVLKSGAATGRALEFYVYDGTIALGGASAVTASTGDLLFNLESAQLTQASGSTINAARLRFGLDGTATLTAGTNTVGNVAGSLGSLDLKTSGSTAVDSSGLTANNGLTLHASGASADLTVDGTVTANNGNLVLAAGRNFINNKAANTGLSAPNGRYLVYSTTPAGTTEGMTGYSKHYAQAYTAGATPGYAASGSWFLYSTTPTLTVSVGAGSTIDYGTVGAVPGVNIAGFIDGDTQGSATTGALNFSTSSYTPSGAGFIPAGTYTVNLTGQGTFAANLGYQVNVTTGSSNFVVNPKAISVTGLSAASKVYDGTTATFVTGTGAIASGGATVNDGKALTGDTVSLSGTGSGAFADRHAGTGKSVTLSGLTLGGADAGNYTISAGSVTADITPKALNVGGLAVAASKVYDGGTAATPTGTAGLLAGQMAGSGSTADGTPYTLDTISLTGIATATYNSSQVLQAAQVQFGGLTLSGAQAGNYTLSFGTQAAAITPKALTVTGTTVASRIYDGSLTAALSGGALQGVVGGDTVTLTQAGSFTDRHVGTAKTVTASDSIGGASASNYTVTQPTGLTADITPKALTVAGSSVAGKVYDGGVMAVITGGSLVGLVGGDSVTLTESGHFADKNAGTAKGVTVTDTLGGGDAGNYTVTQPTGLTADITPKSLSVTGSVAASKVYDGGTTAAISGGSLQGLLGGDTVTLTQAGTFADRNAGLGKTVTLANTLGGGDAGNYSLSQPATLTADITPKALTVTGTTVTGKVYDGTTSATLSGGSLQGLIGGDAVTLAESGYYADKHVGATKAVTATSSLGGGDAGNYALTQPTGLSGAVTPKSITVTGTTVVDKVYDGTTAATLTGGSLQGLVGGDSVTLAQSGVFDDKNAGTAKTVTATDSLGGGDAVNYVLTSSGTLTGSVTPKALTITGTTVADKVYDGSTIAALMGGMLQGLVGGDAVTLAQSGHFADKNAGLAKSVTATGTLGGADAGNYSVTQPAGLSAAVTPKAVTVTGTTVVDKVYDGSTAAALTGGVLQGLVGGDTVTLTQAGHFADKNAGTAKAVTAADVLGGADAGNYSITQPTNLSGTVTPKAVTVTGTTVADKTYDGGTSAALRGGTVDGLVAGDAVTLTEAGQFADKNAGAAKAVVTTSTLGGTDAGNYSLTQATGLTGFVAAKVVTITGTTVADKVYDGTTAATLTGGSVVGLVGGDAVTLVQAGNFADRHAGATKAVIAANTLAGTDAGNYSVQQPTGLSASVGSRSVTITGTVSAAKVYDGTTVATLSGGNVVGLVGGDTVTLTQTGQFADKNVGTGKAITVTGTLGGASAGDYSISPTTGLTADITPRALTLAGLQAQDKVYDGTLAAQIGTQGLEWQGRVAGDQVLLNSVTGSFADRNAGMGKVVAVVASLGGADLGNYLVSVQPQSSAAITPRGLTVTADDQRKIYGDADPALSYRLGGQGLVAGDTAAGSVSGQLATDTGAAATAGSHAITLGTLSVDANYRITQFVPATLSVDKAALTLAFDPQTKVYGAAEPAPTWRVNAAQLKYGDTAGVVQVAGVSTATGAQATAGTHAITGQATSANYAVTVAQGVLTVTQAPLTVTADDKTKTAGEQDPVLTWSLDPSQLRYQDTATVVQGASLSAPTGAGTPPGSYAIQINGASAQNYALTLVDGVLTVKPSPAVKSENLETQLNLIPVTALPYATLTQPVLNAPLPPAGSATAIGPAGSLTVLGGGVAAPDLPAPAAPVQLAATTGRALDVSAPAAAVAARLVVLQPVLQLPVGDLRSGIATDRLFSPPAGTQVTYSARLADGSALPGWLRFDPQSGRLEGTPPRGMNANLIVEVLAQTSDGQSASARISVGRGN</sequence>
<dbReference type="InterPro" id="IPR012334">
    <property type="entry name" value="Pectin_lyas_fold"/>
</dbReference>
<organism evidence="5 6">
    <name type="scientific">Pelomonas dachongensis</name>
    <dbReference type="NCBI Taxonomy" id="3299029"/>
    <lineage>
        <taxon>Bacteria</taxon>
        <taxon>Pseudomonadati</taxon>
        <taxon>Pseudomonadota</taxon>
        <taxon>Betaproteobacteria</taxon>
        <taxon>Burkholderiales</taxon>
        <taxon>Sphaerotilaceae</taxon>
        <taxon>Roseateles</taxon>
    </lineage>
</organism>
<dbReference type="SUPFAM" id="SSF51126">
    <property type="entry name" value="Pectin lyase-like"/>
    <property type="match status" value="1"/>
</dbReference>
<evidence type="ECO:0000313" key="5">
    <source>
        <dbReference type="EMBL" id="MFG6415156.1"/>
    </source>
</evidence>
<dbReference type="Pfam" id="PF18676">
    <property type="entry name" value="MBG_2"/>
    <property type="match status" value="3"/>
</dbReference>
<dbReference type="InterPro" id="IPR041248">
    <property type="entry name" value="YDG"/>
</dbReference>
<dbReference type="Gene3D" id="2.160.20.10">
    <property type="entry name" value="Single-stranded right-handed beta-helix, Pectin lyase-like"/>
    <property type="match status" value="2"/>
</dbReference>